<keyword evidence="3" id="KW-1185">Reference proteome</keyword>
<evidence type="ECO:0000313" key="2">
    <source>
        <dbReference type="EMBL" id="MED7828423.1"/>
    </source>
</evidence>
<protein>
    <submittedName>
        <fullName evidence="2">Uncharacterized protein</fullName>
    </submittedName>
</protein>
<evidence type="ECO:0000313" key="3">
    <source>
        <dbReference type="Proteomes" id="UP001333996"/>
    </source>
</evidence>
<dbReference type="EMBL" id="JAYWVC010000380">
    <property type="protein sequence ID" value="MED7828423.1"/>
    <property type="molecule type" value="Genomic_DNA"/>
</dbReference>
<comment type="caution">
    <text evidence="2">The sequence shown here is derived from an EMBL/GenBank/DDBJ whole genome shotgun (WGS) entry which is preliminary data.</text>
</comment>
<reference evidence="2" key="1">
    <citation type="submission" date="2024-01" db="EMBL/GenBank/DDBJ databases">
        <title>First draft genome sequence data of TA4-1, the type strain of Gram-positive actinobacterium Streptomyces chiangmaiensis.</title>
        <authorList>
            <person name="Yasawong M."/>
            <person name="Nantapong N."/>
        </authorList>
    </citation>
    <scope>NUCLEOTIDE SEQUENCE</scope>
    <source>
        <strain evidence="2">TA4-1</strain>
    </source>
</reference>
<name>A0ABU7FXX9_9ACTN</name>
<evidence type="ECO:0000256" key="1">
    <source>
        <dbReference type="SAM" id="MobiDB-lite"/>
    </source>
</evidence>
<accession>A0ABU7FXX9</accession>
<feature type="compositionally biased region" description="Basic residues" evidence="1">
    <location>
        <begin position="59"/>
        <end position="85"/>
    </location>
</feature>
<proteinExistence type="predicted"/>
<dbReference type="Proteomes" id="UP001333996">
    <property type="component" value="Unassembled WGS sequence"/>
</dbReference>
<organism evidence="2 3">
    <name type="scientific">Streptomyces chiangmaiensis</name>
    <dbReference type="NCBI Taxonomy" id="766497"/>
    <lineage>
        <taxon>Bacteria</taxon>
        <taxon>Bacillati</taxon>
        <taxon>Actinomycetota</taxon>
        <taxon>Actinomycetes</taxon>
        <taxon>Kitasatosporales</taxon>
        <taxon>Streptomycetaceae</taxon>
        <taxon>Streptomyces</taxon>
    </lineage>
</organism>
<gene>
    <name evidence="2" type="ORF">VXC91_42840</name>
</gene>
<dbReference type="RefSeq" id="WP_329512766.1">
    <property type="nucleotide sequence ID" value="NZ_BAAAYZ010000038.1"/>
</dbReference>
<feature type="compositionally biased region" description="Pro residues" evidence="1">
    <location>
        <begin position="94"/>
        <end position="106"/>
    </location>
</feature>
<sequence length="118" mass="12188">MGRRYLPGTELRPARAQALAFLPARPPAQGRGRQGRPDRPTGCAPALGGLIPSGAAVHPYRRAARPGLRSARRATGKKAGIRHARTGGTQAARGPPPRPTTGPGPRAPAIACTLLPSL</sequence>
<feature type="region of interest" description="Disordered" evidence="1">
    <location>
        <begin position="23"/>
        <end position="118"/>
    </location>
</feature>